<dbReference type="InterPro" id="IPR004839">
    <property type="entry name" value="Aminotransferase_I/II_large"/>
</dbReference>
<evidence type="ECO:0000256" key="1">
    <source>
        <dbReference type="ARBA" id="ARBA00001933"/>
    </source>
</evidence>
<comment type="subunit">
    <text evidence="4 9">Homodimer.</text>
</comment>
<feature type="modified residue" description="N6-(pyridoxal phosphate)lysine" evidence="9">
    <location>
        <position position="233"/>
    </location>
</feature>
<keyword evidence="5 9" id="KW-0032">Aminotransferase</keyword>
<comment type="catalytic activity">
    <reaction evidence="8 9">
        <text>L-histidinol phosphate + 2-oxoglutarate = 3-(imidazol-4-yl)-2-oxopropyl phosphate + L-glutamate</text>
        <dbReference type="Rhea" id="RHEA:23744"/>
        <dbReference type="ChEBI" id="CHEBI:16810"/>
        <dbReference type="ChEBI" id="CHEBI:29985"/>
        <dbReference type="ChEBI" id="CHEBI:57766"/>
        <dbReference type="ChEBI" id="CHEBI:57980"/>
        <dbReference type="EC" id="2.6.1.9"/>
    </reaction>
</comment>
<comment type="similarity">
    <text evidence="3 9">Belongs to the class-II pyridoxal-phosphate-dependent aminotransferase family. Histidinol-phosphate aminotransferase subfamily.</text>
</comment>
<evidence type="ECO:0000256" key="6">
    <source>
        <dbReference type="ARBA" id="ARBA00022679"/>
    </source>
</evidence>
<dbReference type="Pfam" id="PF00155">
    <property type="entry name" value="Aminotran_1_2"/>
    <property type="match status" value="1"/>
</dbReference>
<dbReference type="PANTHER" id="PTHR43643:SF3">
    <property type="entry name" value="HISTIDINOL-PHOSPHATE AMINOTRANSFERASE"/>
    <property type="match status" value="1"/>
</dbReference>
<dbReference type="GO" id="GO:0000105">
    <property type="term" value="P:L-histidine biosynthetic process"/>
    <property type="evidence" value="ECO:0007669"/>
    <property type="project" value="UniProtKB-UniRule"/>
</dbReference>
<evidence type="ECO:0000313" key="11">
    <source>
        <dbReference type="EMBL" id="MBN8742995.1"/>
    </source>
</evidence>
<keyword evidence="7 9" id="KW-0663">Pyridoxal phosphate</keyword>
<dbReference type="InterPro" id="IPR050106">
    <property type="entry name" value="HistidinolP_aminotransfase"/>
</dbReference>
<dbReference type="CDD" id="cd00609">
    <property type="entry name" value="AAT_like"/>
    <property type="match status" value="1"/>
</dbReference>
<dbReference type="InterPro" id="IPR005861">
    <property type="entry name" value="HisP_aminotrans"/>
</dbReference>
<dbReference type="GO" id="GO:0004400">
    <property type="term" value="F:histidinol-phosphate transaminase activity"/>
    <property type="evidence" value="ECO:0007669"/>
    <property type="project" value="UniProtKB-UniRule"/>
</dbReference>
<keyword evidence="9" id="KW-0368">Histidine biosynthesis</keyword>
<evidence type="ECO:0000256" key="5">
    <source>
        <dbReference type="ARBA" id="ARBA00022576"/>
    </source>
</evidence>
<dbReference type="PANTHER" id="PTHR43643">
    <property type="entry name" value="HISTIDINOL-PHOSPHATE AMINOTRANSFERASE 2"/>
    <property type="match status" value="1"/>
</dbReference>
<dbReference type="EMBL" id="JAFKMR010000010">
    <property type="protein sequence ID" value="MBN8742995.1"/>
    <property type="molecule type" value="Genomic_DNA"/>
</dbReference>
<dbReference type="PROSITE" id="PS00599">
    <property type="entry name" value="AA_TRANSFER_CLASS_2"/>
    <property type="match status" value="1"/>
</dbReference>
<dbReference type="GO" id="GO:0030170">
    <property type="term" value="F:pyridoxal phosphate binding"/>
    <property type="evidence" value="ECO:0007669"/>
    <property type="project" value="InterPro"/>
</dbReference>
<keyword evidence="6 9" id="KW-0808">Transferase</keyword>
<evidence type="ECO:0000259" key="10">
    <source>
        <dbReference type="Pfam" id="PF00155"/>
    </source>
</evidence>
<dbReference type="NCBIfam" id="TIGR01141">
    <property type="entry name" value="hisC"/>
    <property type="match status" value="1"/>
</dbReference>
<reference evidence="11" key="1">
    <citation type="submission" date="2021-02" db="EMBL/GenBank/DDBJ databases">
        <title>Thiocyanate and organic carbon inputs drive convergent selection for specific autotrophic Afipia and Thiobacillus strains within complex microbiomes.</title>
        <authorList>
            <person name="Huddy R.J."/>
            <person name="Sachdeva R."/>
            <person name="Kadzinga F."/>
            <person name="Kantor R.S."/>
            <person name="Harrison S.T.L."/>
            <person name="Banfield J.F."/>
        </authorList>
    </citation>
    <scope>NUCLEOTIDE SEQUENCE</scope>
    <source>
        <strain evidence="11">SCN18_13_7_16_R3_B_64_19</strain>
    </source>
</reference>
<dbReference type="UniPathway" id="UPA00031">
    <property type="reaction ID" value="UER00012"/>
</dbReference>
<dbReference type="Gene3D" id="3.40.640.10">
    <property type="entry name" value="Type I PLP-dependent aspartate aminotransferase-like (Major domain)"/>
    <property type="match status" value="1"/>
</dbReference>
<organism evidence="11 12">
    <name type="scientific">Thiomonas arsenitoxydans (strain DSM 22701 / CIP 110005 / 3As)</name>
    <dbReference type="NCBI Taxonomy" id="426114"/>
    <lineage>
        <taxon>Bacteria</taxon>
        <taxon>Pseudomonadati</taxon>
        <taxon>Pseudomonadota</taxon>
        <taxon>Betaproteobacteria</taxon>
        <taxon>Burkholderiales</taxon>
        <taxon>Thiomonas</taxon>
    </lineage>
</organism>
<evidence type="ECO:0000256" key="8">
    <source>
        <dbReference type="ARBA" id="ARBA00047481"/>
    </source>
</evidence>
<protein>
    <recommendedName>
        <fullName evidence="9">Histidinol-phosphate aminotransferase</fullName>
        <ecNumber evidence="9">2.6.1.9</ecNumber>
    </recommendedName>
    <alternativeName>
        <fullName evidence="9">Imidazole acetol-phosphate transaminase</fullName>
    </alternativeName>
</protein>
<comment type="caution">
    <text evidence="11">The sequence shown here is derived from an EMBL/GenBank/DDBJ whole genome shotgun (WGS) entry which is preliminary data.</text>
</comment>
<dbReference type="InterPro" id="IPR015422">
    <property type="entry name" value="PyrdxlP-dep_Trfase_small"/>
</dbReference>
<dbReference type="RefSeq" id="WP_276727188.1">
    <property type="nucleotide sequence ID" value="NZ_JAFKMR010000010.1"/>
</dbReference>
<comment type="pathway">
    <text evidence="2 9">Amino-acid biosynthesis; L-histidine biosynthesis; L-histidine from 5-phospho-alpha-D-ribose 1-diphosphate: step 7/9.</text>
</comment>
<dbReference type="EC" id="2.6.1.9" evidence="9"/>
<dbReference type="Gene3D" id="3.90.1150.10">
    <property type="entry name" value="Aspartate Aminotransferase, domain 1"/>
    <property type="match status" value="1"/>
</dbReference>
<evidence type="ECO:0000256" key="3">
    <source>
        <dbReference type="ARBA" id="ARBA00007970"/>
    </source>
</evidence>
<evidence type="ECO:0000256" key="2">
    <source>
        <dbReference type="ARBA" id="ARBA00005011"/>
    </source>
</evidence>
<evidence type="ECO:0000313" key="12">
    <source>
        <dbReference type="Proteomes" id="UP000664800"/>
    </source>
</evidence>
<proteinExistence type="inferred from homology"/>
<keyword evidence="9" id="KW-0028">Amino-acid biosynthesis</keyword>
<dbReference type="InterPro" id="IPR015424">
    <property type="entry name" value="PyrdxlP-dep_Trfase"/>
</dbReference>
<evidence type="ECO:0000256" key="7">
    <source>
        <dbReference type="ARBA" id="ARBA00022898"/>
    </source>
</evidence>
<feature type="domain" description="Aminotransferase class I/classII large" evidence="10">
    <location>
        <begin position="42"/>
        <end position="368"/>
    </location>
</feature>
<evidence type="ECO:0000256" key="4">
    <source>
        <dbReference type="ARBA" id="ARBA00011738"/>
    </source>
</evidence>
<accession>A0A8I1MSF8</accession>
<sequence length="376" mass="40618">MSEQHATQARWGADYVQAISPYVGGKPIAEVARQFGLQPERIVKLASNENPLGMSPKAREAIVAAMADSTRYPDNDGYALKQALASKLSVPAEWITLGHGSSDLLEMAARALLTDADAGMYSRYSFIVYTQAVQGVGATHQVVPDRDFGHDLPAMLAAITPQTKLIFVANPNNPTGTFLPADELHDFLRKVPPHIAVVLDEAYVEYIEPALRYDSMAWVREFPNLIVSRTFSKAYGLAGLRMGYGVSQPALTDVLNRVRSAFNTSTLGQAAALAALDDLAFIDQAYAVNRAGQAQLAAAFDELGLRYIPSQGNFILVKVGDDAKAGARLNLALLQRGVIARPVDNYGLPQWLRISVGTEAENATCIAALRDHYAAS</sequence>
<dbReference type="InterPro" id="IPR001917">
    <property type="entry name" value="Aminotrans_II_pyridoxalP_BS"/>
</dbReference>
<dbReference type="InterPro" id="IPR015421">
    <property type="entry name" value="PyrdxlP-dep_Trfase_major"/>
</dbReference>
<dbReference type="Proteomes" id="UP000664800">
    <property type="component" value="Unassembled WGS sequence"/>
</dbReference>
<dbReference type="HAMAP" id="MF_01023">
    <property type="entry name" value="HisC_aminotrans_2"/>
    <property type="match status" value="1"/>
</dbReference>
<dbReference type="AlphaFoldDB" id="A0A8I1MSF8"/>
<gene>
    <name evidence="9" type="primary">hisC</name>
    <name evidence="11" type="ORF">J0I24_01670</name>
</gene>
<name>A0A8I1MSF8_THIA3</name>
<evidence type="ECO:0000256" key="9">
    <source>
        <dbReference type="HAMAP-Rule" id="MF_01023"/>
    </source>
</evidence>
<dbReference type="SUPFAM" id="SSF53383">
    <property type="entry name" value="PLP-dependent transferases"/>
    <property type="match status" value="1"/>
</dbReference>
<comment type="cofactor">
    <cofactor evidence="1 9">
        <name>pyridoxal 5'-phosphate</name>
        <dbReference type="ChEBI" id="CHEBI:597326"/>
    </cofactor>
</comment>